<keyword evidence="4" id="KW-1185">Reference proteome</keyword>
<accession>A0A9W9F6T2</accession>
<proteinExistence type="predicted"/>
<dbReference type="Proteomes" id="UP001149165">
    <property type="component" value="Unassembled WGS sequence"/>
</dbReference>
<reference evidence="3" key="2">
    <citation type="journal article" date="2023" name="IMA Fungus">
        <title>Comparative genomic study of the Penicillium genus elucidates a diverse pangenome and 15 lateral gene transfer events.</title>
        <authorList>
            <person name="Petersen C."/>
            <person name="Sorensen T."/>
            <person name="Nielsen M.R."/>
            <person name="Sondergaard T.E."/>
            <person name="Sorensen J.L."/>
            <person name="Fitzpatrick D.A."/>
            <person name="Frisvad J.C."/>
            <person name="Nielsen K.L."/>
        </authorList>
    </citation>
    <scope>NUCLEOTIDE SEQUENCE</scope>
    <source>
        <strain evidence="3">IBT 30069</strain>
    </source>
</reference>
<evidence type="ECO:0000256" key="1">
    <source>
        <dbReference type="SAM" id="Phobius"/>
    </source>
</evidence>
<dbReference type="EMBL" id="JAPQKH010000006">
    <property type="protein sequence ID" value="KAJ5094597.1"/>
    <property type="molecule type" value="Genomic_DNA"/>
</dbReference>
<dbReference type="Pfam" id="PF20684">
    <property type="entry name" value="Fung_rhodopsin"/>
    <property type="match status" value="1"/>
</dbReference>
<keyword evidence="1" id="KW-0812">Transmembrane</keyword>
<feature type="transmembrane region" description="Helical" evidence="1">
    <location>
        <begin position="164"/>
        <end position="188"/>
    </location>
</feature>
<reference evidence="3" key="1">
    <citation type="submission" date="2022-11" db="EMBL/GenBank/DDBJ databases">
        <authorList>
            <person name="Petersen C."/>
        </authorList>
    </citation>
    <scope>NUCLEOTIDE SEQUENCE</scope>
    <source>
        <strain evidence="3">IBT 30069</strain>
    </source>
</reference>
<dbReference type="PANTHER" id="PTHR38794">
    <property type="entry name" value="INTEGRAL MEMBRANE PROTEIN"/>
    <property type="match status" value="1"/>
</dbReference>
<feature type="transmembrane region" description="Helical" evidence="1">
    <location>
        <begin position="47"/>
        <end position="70"/>
    </location>
</feature>
<feature type="transmembrane region" description="Helical" evidence="1">
    <location>
        <begin position="90"/>
        <end position="115"/>
    </location>
</feature>
<evidence type="ECO:0000259" key="2">
    <source>
        <dbReference type="Pfam" id="PF20684"/>
    </source>
</evidence>
<dbReference type="PANTHER" id="PTHR38794:SF2">
    <property type="entry name" value="INTEGRAL MEMBRANE PROTEIN"/>
    <property type="match status" value="1"/>
</dbReference>
<organism evidence="3 4">
    <name type="scientific">Penicillium angulare</name>
    <dbReference type="NCBI Taxonomy" id="116970"/>
    <lineage>
        <taxon>Eukaryota</taxon>
        <taxon>Fungi</taxon>
        <taxon>Dikarya</taxon>
        <taxon>Ascomycota</taxon>
        <taxon>Pezizomycotina</taxon>
        <taxon>Eurotiomycetes</taxon>
        <taxon>Eurotiomycetidae</taxon>
        <taxon>Eurotiales</taxon>
        <taxon>Aspergillaceae</taxon>
        <taxon>Penicillium</taxon>
    </lineage>
</organism>
<evidence type="ECO:0000313" key="4">
    <source>
        <dbReference type="Proteomes" id="UP001149165"/>
    </source>
</evidence>
<evidence type="ECO:0000313" key="3">
    <source>
        <dbReference type="EMBL" id="KAJ5094597.1"/>
    </source>
</evidence>
<dbReference type="InterPro" id="IPR049326">
    <property type="entry name" value="Rhodopsin_dom_fungi"/>
</dbReference>
<keyword evidence="1" id="KW-0472">Membrane</keyword>
<gene>
    <name evidence="3" type="ORF">N7456_010458</name>
</gene>
<feature type="transmembrane region" description="Helical" evidence="1">
    <location>
        <begin position="122"/>
        <end position="144"/>
    </location>
</feature>
<dbReference type="OrthoDB" id="3918601at2759"/>
<keyword evidence="1" id="KW-1133">Transmembrane helix</keyword>
<comment type="caution">
    <text evidence="3">The sequence shown here is derived from an EMBL/GenBank/DDBJ whole genome shotgun (WGS) entry which is preliminary data.</text>
</comment>
<sequence length="282" mass="31273">MDSRFAGDTRDPAVNVTGWVLLVTCTLSVLVRLGTKFQLFHKLHADDYFIIASMIMGAVQCICVSMAVSFGYGKHFNLVTEADFIVVMKYLYSASLVSVASLALSKLSIVAWVLNLAPFDRLIAYITGLAVIIWALVAIMGSAFQCAIPEPWNIWSGKCFNLMAWQYFVNISNIITDLCVISQGLFLAHQLQIALKKRLLVSVVFLSRLLLGHRLTHRDSVIGSIIAELILIHNSITVVDPTYQSCYITIAQSLVQSLSIITASCAQLKPFLTWLQPKELQI</sequence>
<feature type="domain" description="Rhodopsin" evidence="2">
    <location>
        <begin position="32"/>
        <end position="272"/>
    </location>
</feature>
<protein>
    <recommendedName>
        <fullName evidence="2">Rhodopsin domain-containing protein</fullName>
    </recommendedName>
</protein>
<dbReference type="AlphaFoldDB" id="A0A9W9F6T2"/>
<feature type="transmembrane region" description="Helical" evidence="1">
    <location>
        <begin position="16"/>
        <end position="35"/>
    </location>
</feature>
<name>A0A9W9F6T2_9EURO</name>